<proteinExistence type="predicted"/>
<organism evidence="1">
    <name type="scientific">viral metagenome</name>
    <dbReference type="NCBI Taxonomy" id="1070528"/>
    <lineage>
        <taxon>unclassified sequences</taxon>
        <taxon>metagenomes</taxon>
        <taxon>organismal metagenomes</taxon>
    </lineage>
</organism>
<dbReference type="AlphaFoldDB" id="A0A6C0H546"/>
<reference evidence="1" key="1">
    <citation type="journal article" date="2020" name="Nature">
        <title>Giant virus diversity and host interactions through global metagenomics.</title>
        <authorList>
            <person name="Schulz F."/>
            <person name="Roux S."/>
            <person name="Paez-Espino D."/>
            <person name="Jungbluth S."/>
            <person name="Walsh D.A."/>
            <person name="Denef V.J."/>
            <person name="McMahon K.D."/>
            <person name="Konstantinidis K.T."/>
            <person name="Eloe-Fadrosh E.A."/>
            <person name="Kyrpides N.C."/>
            <person name="Woyke T."/>
        </authorList>
    </citation>
    <scope>NUCLEOTIDE SEQUENCE</scope>
    <source>
        <strain evidence="1">GVMAG-M-3300023179-71</strain>
    </source>
</reference>
<accession>A0A6C0H546</accession>
<sequence length="304" mass="36649">MNFIYSTDDGNIYNTLLYHYEYKNLTVFMDNNIVKIKTILKKSLFYDEINKDDTIMFDLYISSNRLPLYEEKIKPGGMLIIKDLEEEINQNVYNKVMKMNENITILYKNMVENLKNQVFIKNNMIPENNYKMTIITPCYKLGDHLNKLKESIDFKYVDEWIIIYDCKIKDLKLSFKNSLKIKEICITKISKEDDLINKALEKVSKLNTFIYIISENGIMHKDIFRLVEFNLLEKKCYTFDQDRRKNEIILRGEINEMIEKNMILYYRNMYKEIQYRDAYEFIKSCKNKDPMNYIYINTVLSFSE</sequence>
<name>A0A6C0H546_9ZZZZ</name>
<protein>
    <recommendedName>
        <fullName evidence="2">Glycosyltransferase 2-like domain-containing protein</fullName>
    </recommendedName>
</protein>
<dbReference type="EMBL" id="MN739881">
    <property type="protein sequence ID" value="QHT75682.1"/>
    <property type="molecule type" value="Genomic_DNA"/>
</dbReference>
<evidence type="ECO:0000313" key="1">
    <source>
        <dbReference type="EMBL" id="QHT75682.1"/>
    </source>
</evidence>
<evidence type="ECO:0008006" key="2">
    <source>
        <dbReference type="Google" id="ProtNLM"/>
    </source>
</evidence>